<name>A0AA95H925_9GAMM</name>
<evidence type="ECO:0000313" key="2">
    <source>
        <dbReference type="EMBL" id="WGZ90356.1"/>
    </source>
</evidence>
<accession>A0AA95H925</accession>
<keyword evidence="1" id="KW-0732">Signal</keyword>
<reference evidence="2" key="1">
    <citation type="journal article" date="2023" name="Int. J. Mol. Sci.">
        <title>Metagenomics Revealed a New Genus 'Candidatus Thiocaldithrix dubininis' gen. nov., sp. nov. and a New Species 'Candidatus Thiothrix putei' sp. nov. in the Family Thiotrichaceae, Some Members of Which Have Traits of Both Na+- and H+-Motive Energetics.</title>
        <authorList>
            <person name="Ravin N.V."/>
            <person name="Muntyan M.S."/>
            <person name="Smolyakov D.D."/>
            <person name="Rudenko T.S."/>
            <person name="Beletsky A.V."/>
            <person name="Mardanov A.V."/>
            <person name="Grabovich M.Y."/>
        </authorList>
    </citation>
    <scope>NUCLEOTIDE SEQUENCE</scope>
    <source>
        <strain evidence="2">GKL-01</strain>
    </source>
</reference>
<proteinExistence type="predicted"/>
<gene>
    <name evidence="2" type="ORF">QJT80_12820</name>
</gene>
<protein>
    <recommendedName>
        <fullName evidence="3">SH3b domain-containing protein</fullName>
    </recommendedName>
</protein>
<feature type="signal peptide" evidence="1">
    <location>
        <begin position="1"/>
        <end position="21"/>
    </location>
</feature>
<organism evidence="2">
    <name type="scientific">Candidatus Thiocaldithrix dubininis</name>
    <dbReference type="NCBI Taxonomy" id="3080823"/>
    <lineage>
        <taxon>Bacteria</taxon>
        <taxon>Pseudomonadati</taxon>
        <taxon>Pseudomonadota</taxon>
        <taxon>Gammaproteobacteria</taxon>
        <taxon>Thiotrichales</taxon>
        <taxon>Thiotrichaceae</taxon>
        <taxon>Candidatus Thiocaldithrix</taxon>
    </lineage>
</organism>
<dbReference type="Proteomes" id="UP001300672">
    <property type="component" value="Chromosome"/>
</dbReference>
<dbReference type="EMBL" id="CP124755">
    <property type="protein sequence ID" value="WGZ90356.1"/>
    <property type="molecule type" value="Genomic_DNA"/>
</dbReference>
<reference evidence="2" key="2">
    <citation type="submission" date="2023-04" db="EMBL/GenBank/DDBJ databases">
        <authorList>
            <person name="Beletskiy A.V."/>
            <person name="Mardanov A.V."/>
            <person name="Ravin N.V."/>
        </authorList>
    </citation>
    <scope>NUCLEOTIDE SEQUENCE</scope>
    <source>
        <strain evidence="2">GKL-01</strain>
    </source>
</reference>
<dbReference type="AlphaFoldDB" id="A0AA95H925"/>
<evidence type="ECO:0000256" key="1">
    <source>
        <dbReference type="SAM" id="SignalP"/>
    </source>
</evidence>
<evidence type="ECO:0008006" key="3">
    <source>
        <dbReference type="Google" id="ProtNLM"/>
    </source>
</evidence>
<dbReference type="KEGG" id="tdu:QJT80_12820"/>
<sequence>MKRRIGLLVLGLSLISFNTSLLPSTVNRSSPVDVTRKVATIYQIQAGDQGVACLHEPNTKARTTNILKNGQLVDLVALEEGMVKKGQDYWLHVYPRLSHRPACYINTRALVPIA</sequence>
<feature type="chain" id="PRO_5041692861" description="SH3b domain-containing protein" evidence="1">
    <location>
        <begin position="22"/>
        <end position="114"/>
    </location>
</feature>